<dbReference type="AlphaFoldDB" id="A0A6V6Y3Y0"/>
<protein>
    <recommendedName>
        <fullName evidence="3">DUF2577 domain-containing protein</fullName>
    </recommendedName>
</protein>
<proteinExistence type="predicted"/>
<accession>A0A6V6Y3Y0</accession>
<evidence type="ECO:0000313" key="1">
    <source>
        <dbReference type="EMBL" id="CAC9931662.1"/>
    </source>
</evidence>
<evidence type="ECO:0008006" key="3">
    <source>
        <dbReference type="Google" id="ProtNLM"/>
    </source>
</evidence>
<organism evidence="1 2">
    <name type="scientific">Aedoeadaptatus nemausensis</name>
    <dbReference type="NCBI Taxonomy" id="2582829"/>
    <lineage>
        <taxon>Bacteria</taxon>
        <taxon>Bacillati</taxon>
        <taxon>Bacillota</taxon>
        <taxon>Tissierellia</taxon>
        <taxon>Tissierellales</taxon>
        <taxon>Peptoniphilaceae</taxon>
        <taxon>Aedoeadaptatus</taxon>
    </lineage>
</organism>
<reference evidence="1 2" key="1">
    <citation type="submission" date="2020-06" db="EMBL/GenBank/DDBJ databases">
        <authorList>
            <person name="Criscuolo A."/>
        </authorList>
    </citation>
    <scope>NUCLEOTIDE SEQUENCE [LARGE SCALE GENOMIC DNA]</scope>
    <source>
        <strain evidence="1">1804121828</strain>
    </source>
</reference>
<dbReference type="Pfam" id="PF10844">
    <property type="entry name" value="DUF2577"/>
    <property type="match status" value="1"/>
</dbReference>
<dbReference type="InterPro" id="IPR022555">
    <property type="entry name" value="DUF2577"/>
</dbReference>
<sequence length="124" mass="13900">MQKDDYLQGLCDLFDPAPSQELLPYCETGTVTQAPPEIEVATRDLTYRADQIEVNEYWTSGHERQIEIPSTTLTGSDSRGDSHSTGGFPQATIIFKDDLKVGDKVACLQSRSKQTLYVLCRLKR</sequence>
<dbReference type="RefSeq" id="WP_180499947.1">
    <property type="nucleotide sequence ID" value="NZ_CAIJCS010000019.1"/>
</dbReference>
<keyword evidence="2" id="KW-1185">Reference proteome</keyword>
<comment type="caution">
    <text evidence="1">The sequence shown here is derived from an EMBL/GenBank/DDBJ whole genome shotgun (WGS) entry which is preliminary data.</text>
</comment>
<dbReference type="EMBL" id="CAIJCS010000019">
    <property type="protein sequence ID" value="CAC9931662.1"/>
    <property type="molecule type" value="Genomic_DNA"/>
</dbReference>
<evidence type="ECO:0000313" key="2">
    <source>
        <dbReference type="Proteomes" id="UP000586454"/>
    </source>
</evidence>
<name>A0A6V6Y3Y0_9FIRM</name>
<gene>
    <name evidence="1" type="ORF">PEPNEM18_01033</name>
</gene>
<dbReference type="Proteomes" id="UP000586454">
    <property type="component" value="Unassembled WGS sequence"/>
</dbReference>